<sequence length="77" mass="8630">MVSQVRKIKHTFTTVEELVAFVVKAERCSFEIKVISNHLVIDGKSLMGVMIIGIGKQVEIICYNEAFSPEQLLDYAA</sequence>
<evidence type="ECO:0000313" key="1">
    <source>
        <dbReference type="EMBL" id="GLB28240.1"/>
    </source>
</evidence>
<reference evidence="1 2" key="1">
    <citation type="journal article" date="2024" name="Int. J. Syst. Evol. Microbiol.">
        <title>Lacrimispora brassicae sp. nov. isolated from fermented cabbage, and proposal of Clostridium indicum Gundawar et al. 2019 and Clostridium methoxybenzovorans Mechichi et al. 1999 as heterotypic synonyms of Lacrimispora amygdalina (Parshina et al. 2003) Haas and Blanchard 2020 and Lacrimispora indolis (McClung and McCoy 1957) Haas and Blanchard 2020, respectively.</title>
        <authorList>
            <person name="Kobayashi H."/>
            <person name="Tanizawa Y."/>
            <person name="Sakamoto M."/>
            <person name="Ohkuma M."/>
            <person name="Tohno M."/>
        </authorList>
    </citation>
    <scope>NUCLEOTIDE SEQUENCE [LARGE SCALE GENOMIC DNA]</scope>
    <source>
        <strain evidence="1 2">DSM 12857</strain>
    </source>
</reference>
<comment type="caution">
    <text evidence="1">The sequence shown here is derived from an EMBL/GenBank/DDBJ whole genome shotgun (WGS) entry which is preliminary data.</text>
</comment>
<accession>A0ABQ5LZS4</accession>
<evidence type="ECO:0008006" key="3">
    <source>
        <dbReference type="Google" id="ProtNLM"/>
    </source>
</evidence>
<gene>
    <name evidence="1" type="ORF">LAD12857_01630</name>
</gene>
<dbReference type="SUPFAM" id="SSF55594">
    <property type="entry name" value="HPr-like"/>
    <property type="match status" value="1"/>
</dbReference>
<keyword evidence="2" id="KW-1185">Reference proteome</keyword>
<evidence type="ECO:0000313" key="2">
    <source>
        <dbReference type="Proteomes" id="UP001419084"/>
    </source>
</evidence>
<dbReference type="Proteomes" id="UP001419084">
    <property type="component" value="Unassembled WGS sequence"/>
</dbReference>
<organism evidence="1 2">
    <name type="scientific">Lacrimispora amygdalina</name>
    <dbReference type="NCBI Taxonomy" id="253257"/>
    <lineage>
        <taxon>Bacteria</taxon>
        <taxon>Bacillati</taxon>
        <taxon>Bacillota</taxon>
        <taxon>Clostridia</taxon>
        <taxon>Lachnospirales</taxon>
        <taxon>Lachnospiraceae</taxon>
        <taxon>Lacrimispora</taxon>
    </lineage>
</organism>
<protein>
    <recommendedName>
        <fullName evidence="3">HPr family phosphocarrier protein</fullName>
    </recommendedName>
</protein>
<name>A0ABQ5LZS4_9FIRM</name>
<proteinExistence type="predicted"/>
<dbReference type="InterPro" id="IPR035895">
    <property type="entry name" value="HPr-like_sf"/>
</dbReference>
<dbReference type="EMBL" id="BRPJ01000004">
    <property type="protein sequence ID" value="GLB28240.1"/>
    <property type="molecule type" value="Genomic_DNA"/>
</dbReference>